<accession>A0A3M6THX8</accession>
<keyword evidence="2" id="KW-1185">Reference proteome</keyword>
<protein>
    <submittedName>
        <fullName evidence="1">Uncharacterized protein</fullName>
    </submittedName>
</protein>
<dbReference type="EMBL" id="RCHS01003537">
    <property type="protein sequence ID" value="RMX40995.1"/>
    <property type="molecule type" value="Genomic_DNA"/>
</dbReference>
<name>A0A3M6THX8_POCDA</name>
<sequence length="101" mass="11353">MDYDTDTKSENNFLLKHKSLSRLETNVPAISNRSWFSVGGCPFGLRSPVLICQRTTRAVIHVFTNGGYTADVYLNNFYGTEHLSTASAAFERLQELFDELG</sequence>
<gene>
    <name evidence="1" type="ORF">pdam_00011601</name>
</gene>
<comment type="caution">
    <text evidence="1">The sequence shown here is derived from an EMBL/GenBank/DDBJ whole genome shotgun (WGS) entry which is preliminary data.</text>
</comment>
<proteinExistence type="predicted"/>
<evidence type="ECO:0000313" key="1">
    <source>
        <dbReference type="EMBL" id="RMX40995.1"/>
    </source>
</evidence>
<reference evidence="1 2" key="1">
    <citation type="journal article" date="2018" name="Sci. Rep.">
        <title>Comparative analysis of the Pocillopora damicornis genome highlights role of immune system in coral evolution.</title>
        <authorList>
            <person name="Cunning R."/>
            <person name="Bay R.A."/>
            <person name="Gillette P."/>
            <person name="Baker A.C."/>
            <person name="Traylor-Knowles N."/>
        </authorList>
    </citation>
    <scope>NUCLEOTIDE SEQUENCE [LARGE SCALE GENOMIC DNA]</scope>
    <source>
        <strain evidence="1">RSMAS</strain>
        <tissue evidence="1">Whole animal</tissue>
    </source>
</reference>
<evidence type="ECO:0000313" key="2">
    <source>
        <dbReference type="Proteomes" id="UP000275408"/>
    </source>
</evidence>
<organism evidence="1 2">
    <name type="scientific">Pocillopora damicornis</name>
    <name type="common">Cauliflower coral</name>
    <name type="synonym">Millepora damicornis</name>
    <dbReference type="NCBI Taxonomy" id="46731"/>
    <lineage>
        <taxon>Eukaryota</taxon>
        <taxon>Metazoa</taxon>
        <taxon>Cnidaria</taxon>
        <taxon>Anthozoa</taxon>
        <taxon>Hexacorallia</taxon>
        <taxon>Scleractinia</taxon>
        <taxon>Astrocoeniina</taxon>
        <taxon>Pocilloporidae</taxon>
        <taxon>Pocillopora</taxon>
    </lineage>
</organism>
<dbReference type="AlphaFoldDB" id="A0A3M6THX8"/>
<dbReference type="Proteomes" id="UP000275408">
    <property type="component" value="Unassembled WGS sequence"/>
</dbReference>